<evidence type="ECO:0000313" key="3">
    <source>
        <dbReference type="Proteomes" id="UP000663866"/>
    </source>
</evidence>
<feature type="compositionally biased region" description="Basic and acidic residues" evidence="1">
    <location>
        <begin position="43"/>
        <end position="54"/>
    </location>
</feature>
<proteinExistence type="predicted"/>
<dbReference type="AlphaFoldDB" id="A0A821HY21"/>
<evidence type="ECO:0000256" key="1">
    <source>
        <dbReference type="SAM" id="MobiDB-lite"/>
    </source>
</evidence>
<keyword evidence="3" id="KW-1185">Reference proteome</keyword>
<feature type="non-terminal residue" evidence="2">
    <location>
        <position position="1"/>
    </location>
</feature>
<organism evidence="2 3">
    <name type="scientific">Rotaria magnacalcarata</name>
    <dbReference type="NCBI Taxonomy" id="392030"/>
    <lineage>
        <taxon>Eukaryota</taxon>
        <taxon>Metazoa</taxon>
        <taxon>Spiralia</taxon>
        <taxon>Gnathifera</taxon>
        <taxon>Rotifera</taxon>
        <taxon>Eurotatoria</taxon>
        <taxon>Bdelloidea</taxon>
        <taxon>Philodinida</taxon>
        <taxon>Philodinidae</taxon>
        <taxon>Rotaria</taxon>
    </lineage>
</organism>
<accession>A0A821HY21</accession>
<evidence type="ECO:0000313" key="2">
    <source>
        <dbReference type="EMBL" id="CAF4690382.1"/>
    </source>
</evidence>
<dbReference type="Proteomes" id="UP000663866">
    <property type="component" value="Unassembled WGS sequence"/>
</dbReference>
<reference evidence="2" key="1">
    <citation type="submission" date="2021-02" db="EMBL/GenBank/DDBJ databases">
        <authorList>
            <person name="Nowell W R."/>
        </authorList>
    </citation>
    <scope>NUCLEOTIDE SEQUENCE</scope>
</reference>
<name>A0A821HY21_9BILA</name>
<sequence length="54" mass="6410">MLNHLSQILRPFVDAKDYTYTRNKFETSRQSSTDNLNMMDDSDPVKRQEEAMKL</sequence>
<dbReference type="EMBL" id="CAJOBG010097793">
    <property type="protein sequence ID" value="CAF4690382.1"/>
    <property type="molecule type" value="Genomic_DNA"/>
</dbReference>
<gene>
    <name evidence="2" type="ORF">OVN521_LOCUS48039</name>
</gene>
<feature type="region of interest" description="Disordered" evidence="1">
    <location>
        <begin position="26"/>
        <end position="54"/>
    </location>
</feature>
<comment type="caution">
    <text evidence="2">The sequence shown here is derived from an EMBL/GenBank/DDBJ whole genome shotgun (WGS) entry which is preliminary data.</text>
</comment>
<protein>
    <submittedName>
        <fullName evidence="2">Uncharacterized protein</fullName>
    </submittedName>
</protein>